<keyword evidence="4" id="KW-1185">Reference proteome</keyword>
<feature type="region of interest" description="Disordered" evidence="1">
    <location>
        <begin position="316"/>
        <end position="356"/>
    </location>
</feature>
<evidence type="ECO:0000313" key="4">
    <source>
        <dbReference type="Proteomes" id="UP000592181"/>
    </source>
</evidence>
<keyword evidence="2" id="KW-0472">Membrane</keyword>
<gene>
    <name evidence="3" type="ORF">BJY28_002695</name>
</gene>
<comment type="caution">
    <text evidence="3">The sequence shown here is derived from an EMBL/GenBank/DDBJ whole genome shotgun (WGS) entry which is preliminary data.</text>
</comment>
<dbReference type="InterPro" id="IPR021424">
    <property type="entry name" value="PorA"/>
</dbReference>
<accession>A0A852X5C4</accession>
<dbReference type="RefSeq" id="WP_179463457.1">
    <property type="nucleotide sequence ID" value="NZ_JACBZX010000001.1"/>
</dbReference>
<feature type="transmembrane region" description="Helical" evidence="2">
    <location>
        <begin position="285"/>
        <end position="307"/>
    </location>
</feature>
<evidence type="ECO:0000256" key="2">
    <source>
        <dbReference type="SAM" id="Phobius"/>
    </source>
</evidence>
<dbReference type="AlphaFoldDB" id="A0A852X5C4"/>
<dbReference type="Pfam" id="PF11271">
    <property type="entry name" value="PorA"/>
    <property type="match status" value="1"/>
</dbReference>
<organism evidence="3 4">
    <name type="scientific">Janibacter alkaliphilus</name>
    <dbReference type="NCBI Taxonomy" id="1069963"/>
    <lineage>
        <taxon>Bacteria</taxon>
        <taxon>Bacillati</taxon>
        <taxon>Actinomycetota</taxon>
        <taxon>Actinomycetes</taxon>
        <taxon>Micrococcales</taxon>
        <taxon>Intrasporangiaceae</taxon>
        <taxon>Janibacter</taxon>
    </lineage>
</organism>
<keyword evidence="2" id="KW-0812">Transmembrane</keyword>
<keyword evidence="2" id="KW-1133">Transmembrane helix</keyword>
<dbReference type="EMBL" id="JACBZX010000001">
    <property type="protein sequence ID" value="NYG38226.1"/>
    <property type="molecule type" value="Genomic_DNA"/>
</dbReference>
<proteinExistence type="predicted"/>
<name>A0A852X5C4_9MICO</name>
<dbReference type="Proteomes" id="UP000592181">
    <property type="component" value="Unassembled WGS sequence"/>
</dbReference>
<protein>
    <recommendedName>
        <fullName evidence="5">DUF3068 domain-containing protein</fullName>
    </recommendedName>
</protein>
<reference evidence="3 4" key="1">
    <citation type="submission" date="2020-07" db="EMBL/GenBank/DDBJ databases">
        <title>Sequencing the genomes of 1000 actinobacteria strains.</title>
        <authorList>
            <person name="Klenk H.-P."/>
        </authorList>
    </citation>
    <scope>NUCLEOTIDE SEQUENCE [LARGE SCALE GENOMIC DNA]</scope>
    <source>
        <strain evidence="3 4">DSM 24723</strain>
    </source>
</reference>
<sequence length="356" mass="39678">MRKLLPAIIMGVGAFLLVLGLLLKFYAYPRLAVVPLDQNSRQVVQDPNATFFDADNVEPGGGELTTVATVIGRPSDAEQASEETDQDLAVWELGTKSDNNDDDMPMAASQETVVFDRHTGMAVNCCGESLDGQEVQHQGLTVKFPFDAQPTDEYEWWDSTTRQAYPVTYEDTEELQGMEVYRYTMEVPLTKYTEMELPGQLFGQADDSGAVTADRYYSNKRTFWVDPVTGVVLDRTEEQHQEFQYDNQTVDALDTVSRFTEDTVNQNVEDYKSKSMLLKGVQTTFSIPLIIIGALLLIGGLIFSIVAGRNRRLENEPAYATGPDPVFGDQPQQGSYPADGRSGPDDQTQRRRDLHG</sequence>
<evidence type="ECO:0000256" key="1">
    <source>
        <dbReference type="SAM" id="MobiDB-lite"/>
    </source>
</evidence>
<evidence type="ECO:0008006" key="5">
    <source>
        <dbReference type="Google" id="ProtNLM"/>
    </source>
</evidence>
<evidence type="ECO:0000313" key="3">
    <source>
        <dbReference type="EMBL" id="NYG38226.1"/>
    </source>
</evidence>
<feature type="compositionally biased region" description="Basic and acidic residues" evidence="1">
    <location>
        <begin position="342"/>
        <end position="356"/>
    </location>
</feature>